<evidence type="ECO:0000313" key="5">
    <source>
        <dbReference type="EMBL" id="SVE63628.1"/>
    </source>
</evidence>
<accession>A0A383F5H6</accession>
<dbReference type="PANTHER" id="PTHR21327">
    <property type="entry name" value="GTP CYCLOHYDROLASE II-RELATED"/>
    <property type="match status" value="1"/>
</dbReference>
<dbReference type="PANTHER" id="PTHR21327:SF18">
    <property type="entry name" value="3,4-DIHYDROXY-2-BUTANONE 4-PHOSPHATE SYNTHASE"/>
    <property type="match status" value="1"/>
</dbReference>
<dbReference type="GO" id="GO:0003935">
    <property type="term" value="F:GTP cyclohydrolase II activity"/>
    <property type="evidence" value="ECO:0007669"/>
    <property type="project" value="TreeGrafter"/>
</dbReference>
<gene>
    <name evidence="5" type="ORF">METZ01_LOCUS516482</name>
</gene>
<sequence length="228" mass="24511">MTHNRAATLKIMLYTPDVVRISLGERLKAGDIRDLADPALDLAKPLRGPFDARRDDVPPSCLAAVRLAKIARILPAVVTHRFPDNPSPELTAALPGLGQVDVDHVVRYDIAQASMLTRITSARVPLDGAENARITAFRPRDGGIEHLAIVIGDPDISKPVLARLHSECFTGDLLGSLKCDCGQQLRGAIDQIAAEGAGVLLYLAQEGRGIGLINKLRAYALQDQGFDT</sequence>
<evidence type="ECO:0000259" key="4">
    <source>
        <dbReference type="Pfam" id="PF00925"/>
    </source>
</evidence>
<dbReference type="GO" id="GO:0009231">
    <property type="term" value="P:riboflavin biosynthetic process"/>
    <property type="evidence" value="ECO:0007669"/>
    <property type="project" value="UniProtKB-KW"/>
</dbReference>
<dbReference type="EMBL" id="UINC01231195">
    <property type="protein sequence ID" value="SVE63628.1"/>
    <property type="molecule type" value="Genomic_DNA"/>
</dbReference>
<organism evidence="5">
    <name type="scientific">marine metagenome</name>
    <dbReference type="NCBI Taxonomy" id="408172"/>
    <lineage>
        <taxon>unclassified sequences</taxon>
        <taxon>metagenomes</taxon>
        <taxon>ecological metagenomes</taxon>
    </lineage>
</organism>
<evidence type="ECO:0000256" key="3">
    <source>
        <dbReference type="ARBA" id="ARBA00022723"/>
    </source>
</evidence>
<evidence type="ECO:0000256" key="1">
    <source>
        <dbReference type="ARBA" id="ARBA00005104"/>
    </source>
</evidence>
<proteinExistence type="predicted"/>
<dbReference type="GO" id="GO:0046872">
    <property type="term" value="F:metal ion binding"/>
    <property type="evidence" value="ECO:0007669"/>
    <property type="project" value="UniProtKB-KW"/>
</dbReference>
<dbReference type="InterPro" id="IPR032677">
    <property type="entry name" value="GTP_cyclohydro_II"/>
</dbReference>
<feature type="domain" description="GTP cyclohydrolase II" evidence="4">
    <location>
        <begin position="120"/>
        <end position="228"/>
    </location>
</feature>
<feature type="non-terminal residue" evidence="5">
    <location>
        <position position="228"/>
    </location>
</feature>
<dbReference type="InterPro" id="IPR036144">
    <property type="entry name" value="RibA-like_sf"/>
</dbReference>
<dbReference type="Pfam" id="PF00925">
    <property type="entry name" value="GTP_cyclohydro2"/>
    <property type="match status" value="1"/>
</dbReference>
<dbReference type="AlphaFoldDB" id="A0A383F5H6"/>
<name>A0A383F5H6_9ZZZZ</name>
<comment type="pathway">
    <text evidence="1">Cofactor biosynthesis; riboflavin biosynthesis.</text>
</comment>
<protein>
    <recommendedName>
        <fullName evidence="4">GTP cyclohydrolase II domain-containing protein</fullName>
    </recommendedName>
</protein>
<dbReference type="SUPFAM" id="SSF142695">
    <property type="entry name" value="RibA-like"/>
    <property type="match status" value="1"/>
</dbReference>
<reference evidence="5" key="1">
    <citation type="submission" date="2018-05" db="EMBL/GenBank/DDBJ databases">
        <authorList>
            <person name="Lanie J.A."/>
            <person name="Ng W.-L."/>
            <person name="Kazmierczak K.M."/>
            <person name="Andrzejewski T.M."/>
            <person name="Davidsen T.M."/>
            <person name="Wayne K.J."/>
            <person name="Tettelin H."/>
            <person name="Glass J.I."/>
            <person name="Rusch D."/>
            <person name="Podicherti R."/>
            <person name="Tsui H.-C.T."/>
            <person name="Winkler M.E."/>
        </authorList>
    </citation>
    <scope>NUCLEOTIDE SEQUENCE</scope>
</reference>
<evidence type="ECO:0000256" key="2">
    <source>
        <dbReference type="ARBA" id="ARBA00022619"/>
    </source>
</evidence>
<keyword evidence="3" id="KW-0479">Metal-binding</keyword>
<dbReference type="GO" id="GO:0005829">
    <property type="term" value="C:cytosol"/>
    <property type="evidence" value="ECO:0007669"/>
    <property type="project" value="TreeGrafter"/>
</dbReference>
<dbReference type="Gene3D" id="3.40.50.10990">
    <property type="entry name" value="GTP cyclohydrolase II"/>
    <property type="match status" value="1"/>
</dbReference>
<keyword evidence="2" id="KW-0686">Riboflavin biosynthesis</keyword>